<dbReference type="AlphaFoldDB" id="A0A9Q9RCG4"/>
<keyword evidence="4" id="KW-0472">Membrane</keyword>
<comment type="caution">
    <text evidence="6">The sequence shown here is derived from an EMBL/GenBank/DDBJ whole genome shotgun (WGS) entry which is preliminary data.</text>
</comment>
<keyword evidence="4" id="KW-1133">Transmembrane helix</keyword>
<dbReference type="EMBL" id="CABFJX010000002">
    <property type="protein sequence ID" value="VTT56615.1"/>
    <property type="molecule type" value="Genomic_DNA"/>
</dbReference>
<dbReference type="InterPro" id="IPR011701">
    <property type="entry name" value="MFS"/>
</dbReference>
<keyword evidence="3" id="KW-0325">Glycoprotein</keyword>
<dbReference type="SUPFAM" id="SSF103473">
    <property type="entry name" value="MFS general substrate transporter"/>
    <property type="match status" value="1"/>
</dbReference>
<dbReference type="InterPro" id="IPR036259">
    <property type="entry name" value="MFS_trans_sf"/>
</dbReference>
<feature type="domain" description="Major facilitator superfamily (MFS) profile" evidence="5">
    <location>
        <begin position="230"/>
        <end position="429"/>
    </location>
</feature>
<feature type="non-terminal residue" evidence="6">
    <location>
        <position position="1"/>
    </location>
</feature>
<feature type="non-terminal residue" evidence="6">
    <location>
        <position position="429"/>
    </location>
</feature>
<sequence>TSRSETTFHQSSQPEDDTLPATDGGFGWVVVGSCFILNALTWGVTASFGVYLTEYVSSKRFENAKPMEYGLVGGLNFSCAMLLAPLATHLAGRYPLKAVVLLGCFLQSIGYVTAPFASKIWHLYLTQGALVGSGIGFIIVPSTAVLSQWFSKRRSMANGISSAGYGVGGAAFTWGTAAMIQRQGLSWALRTTGIITFVGIVIATILLRHRNSQIQPNQRAFDITLLRSKAVVLLLLWAFISMFGYIVLLFSLSEFALAIGLSHKQATDIVGFLNVGTAVGRPLIGLVSDRLSRVATAFILTLLCGLSCFVLWLPAKSFGLTVFFSIVCGAIVGVFWMTIGPLSAEVAGIKNLQSVLSLAWAATIIPTASAEVMALLLQELPAPRTYLYPQIFAGLSYIVASGVLAALWINLRHRDSGLPVSRPPGGVDF</sequence>
<feature type="transmembrane region" description="Helical" evidence="4">
    <location>
        <begin position="230"/>
        <end position="249"/>
    </location>
</feature>
<dbReference type="GO" id="GO:0022857">
    <property type="term" value="F:transmembrane transporter activity"/>
    <property type="evidence" value="ECO:0007669"/>
    <property type="project" value="InterPro"/>
</dbReference>
<dbReference type="PANTHER" id="PTHR11360:SF315">
    <property type="entry name" value="TRANSPORTER MCH2-RELATED"/>
    <property type="match status" value="1"/>
</dbReference>
<keyword evidence="4" id="KW-0812">Transmembrane</keyword>
<feature type="transmembrane region" description="Helical" evidence="4">
    <location>
        <begin position="98"/>
        <end position="117"/>
    </location>
</feature>
<organism evidence="6 7">
    <name type="scientific">Fusarium fujikuroi</name>
    <name type="common">Bakanae and foot rot disease fungus</name>
    <name type="synonym">Gibberella fujikuroi</name>
    <dbReference type="NCBI Taxonomy" id="5127"/>
    <lineage>
        <taxon>Eukaryota</taxon>
        <taxon>Fungi</taxon>
        <taxon>Dikarya</taxon>
        <taxon>Ascomycota</taxon>
        <taxon>Pezizomycotina</taxon>
        <taxon>Sordariomycetes</taxon>
        <taxon>Hypocreomycetidae</taxon>
        <taxon>Hypocreales</taxon>
        <taxon>Nectriaceae</taxon>
        <taxon>Fusarium</taxon>
        <taxon>Fusarium fujikuroi species complex</taxon>
    </lineage>
</organism>
<feature type="transmembrane region" description="Helical" evidence="4">
    <location>
        <begin position="355"/>
        <end position="376"/>
    </location>
</feature>
<evidence type="ECO:0000313" key="6">
    <source>
        <dbReference type="EMBL" id="VTT56615.1"/>
    </source>
</evidence>
<feature type="transmembrane region" description="Helical" evidence="4">
    <location>
        <begin position="294"/>
        <end position="315"/>
    </location>
</feature>
<dbReference type="InterPro" id="IPR050327">
    <property type="entry name" value="Proton-linked_MCT"/>
</dbReference>
<protein>
    <recommendedName>
        <fullName evidence="5">Major facilitator superfamily (MFS) profile domain-containing protein</fullName>
    </recommendedName>
</protein>
<feature type="transmembrane region" description="Helical" evidence="4">
    <location>
        <begin position="187"/>
        <end position="209"/>
    </location>
</feature>
<dbReference type="PROSITE" id="PS50850">
    <property type="entry name" value="MFS"/>
    <property type="match status" value="1"/>
</dbReference>
<reference evidence="6" key="1">
    <citation type="submission" date="2019-05" db="EMBL/GenBank/DDBJ databases">
        <authorList>
            <person name="Piombo E."/>
        </authorList>
    </citation>
    <scope>NUCLEOTIDE SEQUENCE</scope>
    <source>
        <strain evidence="6">C2S</strain>
    </source>
</reference>
<evidence type="ECO:0000256" key="3">
    <source>
        <dbReference type="ARBA" id="ARBA00023180"/>
    </source>
</evidence>
<dbReference type="Pfam" id="PF07690">
    <property type="entry name" value="MFS_1"/>
    <property type="match status" value="1"/>
</dbReference>
<dbReference type="PANTHER" id="PTHR11360">
    <property type="entry name" value="MONOCARBOXYLATE TRANSPORTER"/>
    <property type="match status" value="1"/>
</dbReference>
<evidence type="ECO:0000256" key="1">
    <source>
        <dbReference type="ARBA" id="ARBA00004141"/>
    </source>
</evidence>
<feature type="transmembrane region" description="Helical" evidence="4">
    <location>
        <begin position="321"/>
        <end position="343"/>
    </location>
</feature>
<feature type="transmembrane region" description="Helical" evidence="4">
    <location>
        <begin position="388"/>
        <end position="409"/>
    </location>
</feature>
<dbReference type="Gene3D" id="1.20.1250.20">
    <property type="entry name" value="MFS general substrate transporter like domains"/>
    <property type="match status" value="2"/>
</dbReference>
<dbReference type="Proteomes" id="UP000760494">
    <property type="component" value="Unassembled WGS sequence"/>
</dbReference>
<accession>A0A9Q9RCG4</accession>
<evidence type="ECO:0000313" key="7">
    <source>
        <dbReference type="Proteomes" id="UP000760494"/>
    </source>
</evidence>
<dbReference type="InterPro" id="IPR020846">
    <property type="entry name" value="MFS_dom"/>
</dbReference>
<evidence type="ECO:0000256" key="4">
    <source>
        <dbReference type="SAM" id="Phobius"/>
    </source>
</evidence>
<evidence type="ECO:0000256" key="2">
    <source>
        <dbReference type="ARBA" id="ARBA00006727"/>
    </source>
</evidence>
<feature type="transmembrane region" description="Helical" evidence="4">
    <location>
        <begin position="162"/>
        <end position="181"/>
    </location>
</feature>
<feature type="transmembrane region" description="Helical" evidence="4">
    <location>
        <begin position="71"/>
        <end position="91"/>
    </location>
</feature>
<evidence type="ECO:0000259" key="5">
    <source>
        <dbReference type="PROSITE" id="PS50850"/>
    </source>
</evidence>
<gene>
    <name evidence="6" type="ORF">C2S_3289</name>
</gene>
<feature type="transmembrane region" description="Helical" evidence="4">
    <location>
        <begin position="129"/>
        <end position="150"/>
    </location>
</feature>
<feature type="transmembrane region" description="Helical" evidence="4">
    <location>
        <begin position="26"/>
        <end position="51"/>
    </location>
</feature>
<dbReference type="GO" id="GO:0016020">
    <property type="term" value="C:membrane"/>
    <property type="evidence" value="ECO:0007669"/>
    <property type="project" value="UniProtKB-SubCell"/>
</dbReference>
<comment type="subcellular location">
    <subcellularLocation>
        <location evidence="1">Membrane</location>
        <topology evidence="1">Multi-pass membrane protein</topology>
    </subcellularLocation>
</comment>
<name>A0A9Q9RCG4_FUSFU</name>
<proteinExistence type="inferred from homology"/>
<comment type="similarity">
    <text evidence="2">Belongs to the major facilitator superfamily. Monocarboxylate porter (TC 2.A.1.13) family.</text>
</comment>